<gene>
    <name evidence="1" type="ORF">BED41_13755</name>
</gene>
<dbReference type="InterPro" id="IPR036249">
    <property type="entry name" value="Thioredoxin-like_sf"/>
</dbReference>
<dbReference type="Gene3D" id="3.40.30.10">
    <property type="entry name" value="Glutaredoxin"/>
    <property type="match status" value="1"/>
</dbReference>
<dbReference type="KEGG" id="cpor:BED41_13755"/>
<keyword evidence="2" id="KW-1185">Reference proteome</keyword>
<dbReference type="Pfam" id="PF01257">
    <property type="entry name" value="2Fe-2S_thioredx"/>
    <property type="match status" value="1"/>
</dbReference>
<organism evidence="1 2">
    <name type="scientific">Cloacibacillus porcorum</name>
    <dbReference type="NCBI Taxonomy" id="1197717"/>
    <lineage>
        <taxon>Bacteria</taxon>
        <taxon>Thermotogati</taxon>
        <taxon>Synergistota</taxon>
        <taxon>Synergistia</taxon>
        <taxon>Synergistales</taxon>
        <taxon>Synergistaceae</taxon>
        <taxon>Cloacibacillus</taxon>
    </lineage>
</organism>
<dbReference type="SUPFAM" id="SSF52833">
    <property type="entry name" value="Thioredoxin-like"/>
    <property type="match status" value="1"/>
</dbReference>
<protein>
    <submittedName>
        <fullName evidence="1">NADH dehydrogenase</fullName>
    </submittedName>
</protein>
<sequence>MTEVVICVGSSCHLKGARRVVEGLTKLVTERGLTENVKLSGSFCMGRCEEAGVSVKVNGEIHFVDPDQIKEFFDNVIVGGNR</sequence>
<accession>A0A1B2I805</accession>
<reference evidence="1" key="1">
    <citation type="submission" date="2016-08" db="EMBL/GenBank/DDBJ databases">
        <title>Complete genome of Cloacibacillus porcorum.</title>
        <authorList>
            <person name="Looft T."/>
            <person name="Bayles D.O."/>
            <person name="Alt D.P."/>
        </authorList>
    </citation>
    <scope>NUCLEOTIDE SEQUENCE [LARGE SCALE GENOMIC DNA]</scope>
    <source>
        <strain evidence="1">CL-84</strain>
    </source>
</reference>
<dbReference type="CDD" id="cd02980">
    <property type="entry name" value="TRX_Fd_family"/>
    <property type="match status" value="1"/>
</dbReference>
<dbReference type="AlphaFoldDB" id="A0A1B2I805"/>
<dbReference type="STRING" id="1197717.BED41_13755"/>
<dbReference type="EMBL" id="CP016757">
    <property type="protein sequence ID" value="ANZ46067.1"/>
    <property type="molecule type" value="Genomic_DNA"/>
</dbReference>
<evidence type="ECO:0000313" key="1">
    <source>
        <dbReference type="EMBL" id="ANZ46067.1"/>
    </source>
</evidence>
<name>A0A1B2I805_9BACT</name>
<dbReference type="Proteomes" id="UP000093044">
    <property type="component" value="Chromosome"/>
</dbReference>
<proteinExistence type="predicted"/>
<evidence type="ECO:0000313" key="2">
    <source>
        <dbReference type="Proteomes" id="UP000093044"/>
    </source>
</evidence>